<protein>
    <submittedName>
        <fullName evidence="2">Uncharacterized protein</fullName>
    </submittedName>
</protein>
<accession>A0A176VPK4</accession>
<evidence type="ECO:0000313" key="3">
    <source>
        <dbReference type="Proteomes" id="UP000077202"/>
    </source>
</evidence>
<gene>
    <name evidence="2" type="ORF">AXG93_496s1090</name>
</gene>
<reference evidence="2" key="1">
    <citation type="submission" date="2016-03" db="EMBL/GenBank/DDBJ databases">
        <title>Mechanisms controlling the formation of the plant cell surface in tip-growing cells are functionally conserved among land plants.</title>
        <authorList>
            <person name="Honkanen S."/>
            <person name="Jones V.A."/>
            <person name="Morieri G."/>
            <person name="Champion C."/>
            <person name="Hetherington A.J."/>
            <person name="Kelly S."/>
            <person name="Saint-Marcoux D."/>
            <person name="Proust H."/>
            <person name="Prescott H."/>
            <person name="Dolan L."/>
        </authorList>
    </citation>
    <scope>NUCLEOTIDE SEQUENCE [LARGE SCALE GENOMIC DNA]</scope>
    <source>
        <tissue evidence="2">Whole gametophyte</tissue>
    </source>
</reference>
<organism evidence="2 3">
    <name type="scientific">Marchantia polymorpha subsp. ruderalis</name>
    <dbReference type="NCBI Taxonomy" id="1480154"/>
    <lineage>
        <taxon>Eukaryota</taxon>
        <taxon>Viridiplantae</taxon>
        <taxon>Streptophyta</taxon>
        <taxon>Embryophyta</taxon>
        <taxon>Marchantiophyta</taxon>
        <taxon>Marchantiopsida</taxon>
        <taxon>Marchantiidae</taxon>
        <taxon>Marchantiales</taxon>
        <taxon>Marchantiaceae</taxon>
        <taxon>Marchantia</taxon>
    </lineage>
</organism>
<sequence length="196" mass="21406">MVGFDWRRRRVGAVGRWRMSEDYRGDFGLQQQQSSKATGSPQGLPAWPVPGAGPQLVLTLLDGSGSSPAYLRILDVGDSKEKIGFLLTFAIVRICQSLGIKIDQLTVKFIFDVSATVGGPNSHHQLLLGPTENRNSIEAASSSRGISRCLDSSMHKQHSTGNQIVPLEPTVDKQRSTRQANEDDEEEDEEKKSTGA</sequence>
<dbReference type="Proteomes" id="UP000077202">
    <property type="component" value="Unassembled WGS sequence"/>
</dbReference>
<comment type="caution">
    <text evidence="2">The sequence shown here is derived from an EMBL/GenBank/DDBJ whole genome shotgun (WGS) entry which is preliminary data.</text>
</comment>
<evidence type="ECO:0000256" key="1">
    <source>
        <dbReference type="SAM" id="MobiDB-lite"/>
    </source>
</evidence>
<feature type="region of interest" description="Disordered" evidence="1">
    <location>
        <begin position="153"/>
        <end position="196"/>
    </location>
</feature>
<dbReference type="EMBL" id="LVLJ01003060">
    <property type="protein sequence ID" value="OAE22814.1"/>
    <property type="molecule type" value="Genomic_DNA"/>
</dbReference>
<keyword evidence="3" id="KW-1185">Reference proteome</keyword>
<name>A0A176VPK4_MARPO</name>
<evidence type="ECO:0000313" key="2">
    <source>
        <dbReference type="EMBL" id="OAE22814.1"/>
    </source>
</evidence>
<dbReference type="AlphaFoldDB" id="A0A176VPK4"/>
<proteinExistence type="predicted"/>